<protein>
    <recommendedName>
        <fullName evidence="1">pyridoxal kinase</fullName>
        <ecNumber evidence="1">2.7.1.35</ecNumber>
    </recommendedName>
</protein>
<feature type="domain" description="Pyridoxamine kinase/Phosphomethylpyrimidine kinase" evidence="6">
    <location>
        <begin position="71"/>
        <end position="257"/>
    </location>
</feature>
<reference evidence="7 8" key="2">
    <citation type="submission" date="2018-09" db="EMBL/GenBank/DDBJ databases">
        <title>Genome of Sphaerochaeta halotolerans strain 4-11.</title>
        <authorList>
            <person name="Nazina T.N."/>
            <person name="Sokolova D.S."/>
        </authorList>
    </citation>
    <scope>NUCLEOTIDE SEQUENCE [LARGE SCALE GENOMIC DNA]</scope>
    <source>
        <strain evidence="7 8">4-11</strain>
    </source>
</reference>
<dbReference type="EMBL" id="QUWK01000002">
    <property type="protein sequence ID" value="RFU95966.1"/>
    <property type="molecule type" value="Genomic_DNA"/>
</dbReference>
<dbReference type="InterPro" id="IPR029056">
    <property type="entry name" value="Ribokinase-like"/>
</dbReference>
<comment type="caution">
    <text evidence="7">The sequence shown here is derived from an EMBL/GenBank/DDBJ whole genome shotgun (WGS) entry which is preliminary data.</text>
</comment>
<gene>
    <name evidence="7" type="ORF">DYP60_02885</name>
</gene>
<evidence type="ECO:0000256" key="3">
    <source>
        <dbReference type="ARBA" id="ARBA00022741"/>
    </source>
</evidence>
<dbReference type="AlphaFoldDB" id="A0A372MKW0"/>
<dbReference type="RefSeq" id="WP_117329366.1">
    <property type="nucleotide sequence ID" value="NZ_QUWK01000002.1"/>
</dbReference>
<evidence type="ECO:0000256" key="4">
    <source>
        <dbReference type="ARBA" id="ARBA00022777"/>
    </source>
</evidence>
<dbReference type="Pfam" id="PF08543">
    <property type="entry name" value="Phos_pyr_kin"/>
    <property type="match status" value="1"/>
</dbReference>
<name>A0A372MKW0_9SPIR</name>
<reference evidence="8" key="1">
    <citation type="submission" date="2018-08" db="EMBL/GenBank/DDBJ databases">
        <authorList>
            <person name="Grouzdev D.S."/>
            <person name="Krutkina M.S."/>
        </authorList>
    </citation>
    <scope>NUCLEOTIDE SEQUENCE [LARGE SCALE GENOMIC DNA]</scope>
    <source>
        <strain evidence="8">4-11</strain>
    </source>
</reference>
<proteinExistence type="predicted"/>
<evidence type="ECO:0000256" key="1">
    <source>
        <dbReference type="ARBA" id="ARBA00012104"/>
    </source>
</evidence>
<dbReference type="InterPro" id="IPR013749">
    <property type="entry name" value="PM/HMP-P_kinase-1"/>
</dbReference>
<evidence type="ECO:0000313" key="7">
    <source>
        <dbReference type="EMBL" id="RFU95966.1"/>
    </source>
</evidence>
<keyword evidence="8" id="KW-1185">Reference proteome</keyword>
<dbReference type="PANTHER" id="PTHR10534">
    <property type="entry name" value="PYRIDOXAL KINASE"/>
    <property type="match status" value="1"/>
</dbReference>
<dbReference type="GO" id="GO:0005829">
    <property type="term" value="C:cytosol"/>
    <property type="evidence" value="ECO:0007669"/>
    <property type="project" value="TreeGrafter"/>
</dbReference>
<keyword evidence="4 7" id="KW-0418">Kinase</keyword>
<dbReference type="GO" id="GO:0008478">
    <property type="term" value="F:pyridoxal kinase activity"/>
    <property type="evidence" value="ECO:0007669"/>
    <property type="project" value="UniProtKB-EC"/>
</dbReference>
<organism evidence="7 8">
    <name type="scientific">Sphaerochaeta halotolerans</name>
    <dbReference type="NCBI Taxonomy" id="2293840"/>
    <lineage>
        <taxon>Bacteria</taxon>
        <taxon>Pseudomonadati</taxon>
        <taxon>Spirochaetota</taxon>
        <taxon>Spirochaetia</taxon>
        <taxon>Spirochaetales</taxon>
        <taxon>Sphaerochaetaceae</taxon>
        <taxon>Sphaerochaeta</taxon>
    </lineage>
</organism>
<dbReference type="CDD" id="cd01173">
    <property type="entry name" value="pyridoxal_pyridoxamine_kinase"/>
    <property type="match status" value="1"/>
</dbReference>
<dbReference type="Proteomes" id="UP000264002">
    <property type="component" value="Unassembled WGS sequence"/>
</dbReference>
<dbReference type="GO" id="GO:0009443">
    <property type="term" value="P:pyridoxal 5'-phosphate salvage"/>
    <property type="evidence" value="ECO:0007669"/>
    <property type="project" value="InterPro"/>
</dbReference>
<sequence length="277" mass="30240">MLPTCATFHDLSCYAKSSLTVVLPVLESMGIETCPLPTALLSTQTDGFDSYYFHDTTSELEGILDSWKHLSLHFDAIYSGFLGSNHQVRLIMQFIAQQRKLGSPLVLVDPVLGDDAALYGPITDAHVEAMRMLVQSADIITPNTTEAALLLGLPYQEQFEEQDALSWACKLALQTGARVAITSVPLSGGYAVACYAEGEQFLVPYSPIDASYPGCGDLFASILLGILLRKHSFQTSVIHAVTYTSLAIERTKQLGRERRLGVSPTLILPDLSLERAR</sequence>
<dbReference type="PANTHER" id="PTHR10534:SF2">
    <property type="entry name" value="PYRIDOXAL KINASE"/>
    <property type="match status" value="1"/>
</dbReference>
<accession>A0A372MKW0</accession>
<keyword evidence="3" id="KW-0547">Nucleotide-binding</keyword>
<evidence type="ECO:0000313" key="8">
    <source>
        <dbReference type="Proteomes" id="UP000264002"/>
    </source>
</evidence>
<dbReference type="SUPFAM" id="SSF53613">
    <property type="entry name" value="Ribokinase-like"/>
    <property type="match status" value="1"/>
</dbReference>
<keyword evidence="5" id="KW-0067">ATP-binding</keyword>
<evidence type="ECO:0000256" key="5">
    <source>
        <dbReference type="ARBA" id="ARBA00022840"/>
    </source>
</evidence>
<keyword evidence="2 7" id="KW-0808">Transferase</keyword>
<dbReference type="GO" id="GO:0005524">
    <property type="term" value="F:ATP binding"/>
    <property type="evidence" value="ECO:0007669"/>
    <property type="project" value="UniProtKB-KW"/>
</dbReference>
<dbReference type="Gene3D" id="3.40.1190.20">
    <property type="match status" value="1"/>
</dbReference>
<evidence type="ECO:0000256" key="2">
    <source>
        <dbReference type="ARBA" id="ARBA00022679"/>
    </source>
</evidence>
<dbReference type="NCBIfam" id="NF005491">
    <property type="entry name" value="PRK07105.1"/>
    <property type="match status" value="1"/>
</dbReference>
<dbReference type="InterPro" id="IPR004625">
    <property type="entry name" value="PyrdxlKinase"/>
</dbReference>
<dbReference type="EC" id="2.7.1.35" evidence="1"/>
<evidence type="ECO:0000259" key="6">
    <source>
        <dbReference type="Pfam" id="PF08543"/>
    </source>
</evidence>